<dbReference type="OMA" id="LPHIIQY"/>
<dbReference type="InterPro" id="IPR012954">
    <property type="entry name" value="BP28_C_dom"/>
</dbReference>
<feature type="region of interest" description="Disordered" evidence="7">
    <location>
        <begin position="123"/>
        <end position="152"/>
    </location>
</feature>
<dbReference type="InterPro" id="IPR011989">
    <property type="entry name" value="ARM-like"/>
</dbReference>
<dbReference type="STRING" id="564608.C1MTH5"/>
<feature type="domain" description="BP28 C-terminal" evidence="8">
    <location>
        <begin position="536"/>
        <end position="725"/>
    </location>
</feature>
<dbReference type="Pfam" id="PF08146">
    <property type="entry name" value="BP28CT"/>
    <property type="match status" value="1"/>
</dbReference>
<protein>
    <submittedName>
        <fullName evidence="9">Predicted protein</fullName>
    </submittedName>
</protein>
<evidence type="ECO:0000256" key="4">
    <source>
        <dbReference type="ARBA" id="ARBA00022552"/>
    </source>
</evidence>
<comment type="subcellular location">
    <subcellularLocation>
        <location evidence="1">Nucleus</location>
        <location evidence="1">Nucleolus</location>
    </subcellularLocation>
</comment>
<evidence type="ECO:0000256" key="1">
    <source>
        <dbReference type="ARBA" id="ARBA00004604"/>
    </source>
</evidence>
<feature type="region of interest" description="Disordered" evidence="7">
    <location>
        <begin position="392"/>
        <end position="413"/>
    </location>
</feature>
<dbReference type="GO" id="GO:0000462">
    <property type="term" value="P:maturation of SSU-rRNA from tricistronic rRNA transcript (SSU-rRNA, 5.8S rRNA, LSU-rRNA)"/>
    <property type="evidence" value="ECO:0007669"/>
    <property type="project" value="TreeGrafter"/>
</dbReference>
<organism evidence="10">
    <name type="scientific">Micromonas pusilla (strain CCMP1545)</name>
    <name type="common">Picoplanktonic green alga</name>
    <dbReference type="NCBI Taxonomy" id="564608"/>
    <lineage>
        <taxon>Eukaryota</taxon>
        <taxon>Viridiplantae</taxon>
        <taxon>Chlorophyta</taxon>
        <taxon>Mamiellophyceae</taxon>
        <taxon>Mamiellales</taxon>
        <taxon>Mamiellaceae</taxon>
        <taxon>Micromonas</taxon>
    </lineage>
</organism>
<feature type="compositionally biased region" description="Basic and acidic residues" evidence="7">
    <location>
        <begin position="673"/>
        <end position="685"/>
    </location>
</feature>
<dbReference type="GO" id="GO:0034455">
    <property type="term" value="C:t-UTP complex"/>
    <property type="evidence" value="ECO:0007669"/>
    <property type="project" value="TreeGrafter"/>
</dbReference>
<dbReference type="SUPFAM" id="SSF48371">
    <property type="entry name" value="ARM repeat"/>
    <property type="match status" value="1"/>
</dbReference>
<dbReference type="EMBL" id="GG663739">
    <property type="protein sequence ID" value="EEH56946.1"/>
    <property type="molecule type" value="Genomic_DNA"/>
</dbReference>
<evidence type="ECO:0000256" key="3">
    <source>
        <dbReference type="ARBA" id="ARBA00022517"/>
    </source>
</evidence>
<reference evidence="9 10" key="1">
    <citation type="journal article" date="2009" name="Science">
        <title>Green evolution and dynamic adaptations revealed by genomes of the marine picoeukaryotes Micromonas.</title>
        <authorList>
            <person name="Worden A.Z."/>
            <person name="Lee J.H."/>
            <person name="Mock T."/>
            <person name="Rouze P."/>
            <person name="Simmons M.P."/>
            <person name="Aerts A.L."/>
            <person name="Allen A.E."/>
            <person name="Cuvelier M.L."/>
            <person name="Derelle E."/>
            <person name="Everett M.V."/>
            <person name="Foulon E."/>
            <person name="Grimwood J."/>
            <person name="Gundlach H."/>
            <person name="Henrissat B."/>
            <person name="Napoli C."/>
            <person name="McDonald S.M."/>
            <person name="Parker M.S."/>
            <person name="Rombauts S."/>
            <person name="Salamov A."/>
            <person name="Von Dassow P."/>
            <person name="Badger J.H."/>
            <person name="Coutinho P.M."/>
            <person name="Demir E."/>
            <person name="Dubchak I."/>
            <person name="Gentemann C."/>
            <person name="Eikrem W."/>
            <person name="Gready J.E."/>
            <person name="John U."/>
            <person name="Lanier W."/>
            <person name="Lindquist E.A."/>
            <person name="Lucas S."/>
            <person name="Mayer K.F."/>
            <person name="Moreau H."/>
            <person name="Not F."/>
            <person name="Otillar R."/>
            <person name="Panaud O."/>
            <person name="Pangilinan J."/>
            <person name="Paulsen I."/>
            <person name="Piegu B."/>
            <person name="Poliakov A."/>
            <person name="Robbens S."/>
            <person name="Schmutz J."/>
            <person name="Toulza E."/>
            <person name="Wyss T."/>
            <person name="Zelensky A."/>
            <person name="Zhou K."/>
            <person name="Armbrust E.V."/>
            <person name="Bhattacharya D."/>
            <person name="Goodenough U.W."/>
            <person name="Van de Peer Y."/>
            <person name="Grigoriev I.V."/>
        </authorList>
    </citation>
    <scope>NUCLEOTIDE SEQUENCE [LARGE SCALE GENOMIC DNA]</scope>
    <source>
        <strain evidence="9 10">CCMP1545</strain>
    </source>
</reference>
<keyword evidence="6" id="KW-0687">Ribonucleoprotein</keyword>
<dbReference type="eggNOG" id="KOG1837">
    <property type="taxonomic scope" value="Eukaryota"/>
</dbReference>
<dbReference type="Gene3D" id="1.25.10.10">
    <property type="entry name" value="Leucine-rich Repeat Variant"/>
    <property type="match status" value="2"/>
</dbReference>
<dbReference type="OrthoDB" id="568497at2759"/>
<sequence>MDLAASLLARESASGSVDALVEAMKGAIEDGGRLVWLSAEVAAKHLSSRAFLAAARKEATAALAAADAAATAAGEAEANDDAKALEAATEAEERAVEMSARLREGYADLAACALTLLQAGAAGGSEKNDVKSPSSSGKKKSSATPPDADAAPILVAKDAKAASKMERGGRQVLAALDGLLAPGPYLRALAPLLDHDDGSVRRKALRLVAHRLRAAAAASAAAASTANKHGKRAGKERARDARSRARAKDRAWLKKSENHAASAERKAEDEEEEEEEWTEEVDAGVAIIARVAELADSGGAATRHAALSALEAAAARFADADAAADSLLAAVPSAVAGMKASSRGVVASAATCFAALIRALGVRSLPILNESVPALFEAATDAAGKVNAKAAKLKKKTKEKKKDDDDDESDDDDDAKVLVAALNAVDVLMETMGGYLSPHLPSLLSLLFAPAVTPAAGSGVEARDAQIAAAKSGSAAAIASEVAASLRASLPRAAPLRLLLKPISDAYDAAVALGGGAGAGAASAALRVVAAAATASPPTQNQRVALLATLLRALDVRRSPPKACDADDVDAVEGAAVDAFVSVSMQLTESAFVPAFAHVVEWAKARASDAPAARARLAALFRLSASLADALRAVFTPLATPLLDLAAAALDPASDPAVPGGGGGSRKKKKRKSEGGGDGDARANEDAGDDDPAVLVAEMDTWRMRTRALGALRRLFAHDKDGGDFLDAARFNQLHPLITRQLSSTPPRGTAEASAVREDGEGEDDVAASASAVVAEGSLGAEVVKCVAAMVAAAPDDALWKPAHRGVLLATRDGKTRARLLALAALGAIVDALEEEYLALLPEAIPFLSELFEDPDERVEAAARKLTARLTELSGEDLKSLMSEGGGR</sequence>
<keyword evidence="10" id="KW-1185">Reference proteome</keyword>
<name>C1MTH5_MICPC</name>
<dbReference type="GO" id="GO:0030515">
    <property type="term" value="F:snoRNA binding"/>
    <property type="evidence" value="ECO:0007669"/>
    <property type="project" value="TreeGrafter"/>
</dbReference>
<evidence type="ECO:0000256" key="6">
    <source>
        <dbReference type="ARBA" id="ARBA00023274"/>
    </source>
</evidence>
<dbReference type="PANTHER" id="PTHR13457:SF1">
    <property type="entry name" value="HEAT REPEAT-CONTAINING PROTEIN 1"/>
    <property type="match status" value="1"/>
</dbReference>
<comment type="similarity">
    <text evidence="2">Belongs to the HEATR1/UTP10 family.</text>
</comment>
<feature type="compositionally biased region" description="Acidic residues" evidence="7">
    <location>
        <begin position="269"/>
        <end position="279"/>
    </location>
</feature>
<evidence type="ECO:0000313" key="10">
    <source>
        <dbReference type="Proteomes" id="UP000001876"/>
    </source>
</evidence>
<feature type="region of interest" description="Disordered" evidence="7">
    <location>
        <begin position="741"/>
        <end position="762"/>
    </location>
</feature>
<dbReference type="GO" id="GO:0045943">
    <property type="term" value="P:positive regulation of transcription by RNA polymerase I"/>
    <property type="evidence" value="ECO:0007669"/>
    <property type="project" value="TreeGrafter"/>
</dbReference>
<feature type="region of interest" description="Disordered" evidence="7">
    <location>
        <begin position="220"/>
        <end position="279"/>
    </location>
</feature>
<dbReference type="InterPro" id="IPR040191">
    <property type="entry name" value="UTP10"/>
</dbReference>
<dbReference type="RefSeq" id="XP_003058491.1">
    <property type="nucleotide sequence ID" value="XM_003058445.1"/>
</dbReference>
<dbReference type="Proteomes" id="UP000001876">
    <property type="component" value="Unassembled WGS sequence"/>
</dbReference>
<accession>C1MTH5</accession>
<keyword evidence="4" id="KW-0698">rRNA processing</keyword>
<dbReference type="GO" id="GO:0030686">
    <property type="term" value="C:90S preribosome"/>
    <property type="evidence" value="ECO:0007669"/>
    <property type="project" value="TreeGrafter"/>
</dbReference>
<dbReference type="KEGG" id="mpp:MICPUCDRAFT_58070"/>
<evidence type="ECO:0000256" key="5">
    <source>
        <dbReference type="ARBA" id="ARBA00023242"/>
    </source>
</evidence>
<evidence type="ECO:0000313" key="9">
    <source>
        <dbReference type="EMBL" id="EEH56946.1"/>
    </source>
</evidence>
<keyword evidence="3" id="KW-0690">Ribosome biogenesis</keyword>
<keyword evidence="5" id="KW-0539">Nucleus</keyword>
<evidence type="ECO:0000259" key="8">
    <source>
        <dbReference type="SMART" id="SM01036"/>
    </source>
</evidence>
<proteinExistence type="inferred from homology"/>
<dbReference type="PANTHER" id="PTHR13457">
    <property type="entry name" value="BAP28"/>
    <property type="match status" value="1"/>
</dbReference>
<evidence type="ECO:0000256" key="7">
    <source>
        <dbReference type="SAM" id="MobiDB-lite"/>
    </source>
</evidence>
<dbReference type="AlphaFoldDB" id="C1MTH5"/>
<feature type="compositionally biased region" description="Basic and acidic residues" evidence="7">
    <location>
        <begin position="233"/>
        <end position="268"/>
    </location>
</feature>
<feature type="compositionally biased region" description="Acidic residues" evidence="7">
    <location>
        <begin position="404"/>
        <end position="413"/>
    </location>
</feature>
<dbReference type="GeneID" id="9683930"/>
<evidence type="ECO:0000256" key="2">
    <source>
        <dbReference type="ARBA" id="ARBA00010559"/>
    </source>
</evidence>
<dbReference type="GO" id="GO:0032040">
    <property type="term" value="C:small-subunit processome"/>
    <property type="evidence" value="ECO:0007669"/>
    <property type="project" value="TreeGrafter"/>
</dbReference>
<feature type="region of interest" description="Disordered" evidence="7">
    <location>
        <begin position="654"/>
        <end position="692"/>
    </location>
</feature>
<dbReference type="SMART" id="SM01036">
    <property type="entry name" value="BP28CT"/>
    <property type="match status" value="1"/>
</dbReference>
<gene>
    <name evidence="9" type="ORF">MICPUCDRAFT_58070</name>
</gene>
<dbReference type="InterPro" id="IPR016024">
    <property type="entry name" value="ARM-type_fold"/>
</dbReference>